<feature type="transmembrane region" description="Helical" evidence="10">
    <location>
        <begin position="23"/>
        <end position="48"/>
    </location>
</feature>
<name>A0A4P8L868_9BACT</name>
<reference evidence="11 12" key="1">
    <citation type="submission" date="2019-05" db="EMBL/GenBank/DDBJ databases">
        <title>The Complete Genome Sequence of the n-alkane-degrading Desulfoglaeba alkanexedens ALDC reveals multiple alkylsuccinate synthase gene clusters.</title>
        <authorList>
            <person name="Callaghan A.V."/>
            <person name="Davidova I.A."/>
            <person name="Duncan K.E."/>
            <person name="Morris B."/>
            <person name="McInerney M.J."/>
        </authorList>
    </citation>
    <scope>NUCLEOTIDE SEQUENCE [LARGE SCALE GENOMIC DNA]</scope>
    <source>
        <strain evidence="11 12">ALDC</strain>
    </source>
</reference>
<dbReference type="GO" id="GO:0009675">
    <property type="term" value="F:high-affinity sulfate:proton symporter activity"/>
    <property type="evidence" value="ECO:0007669"/>
    <property type="project" value="TreeGrafter"/>
</dbReference>
<proteinExistence type="predicted"/>
<keyword evidence="6 10" id="KW-0812">Transmembrane</keyword>
<feature type="transmembrane region" description="Helical" evidence="10">
    <location>
        <begin position="68"/>
        <end position="101"/>
    </location>
</feature>
<reference evidence="11 12" key="2">
    <citation type="submission" date="2019-05" db="EMBL/GenBank/DDBJ databases">
        <authorList>
            <person name="Suflita J.M."/>
            <person name="Marks C.R."/>
        </authorList>
    </citation>
    <scope>NUCLEOTIDE SEQUENCE [LARGE SCALE GENOMIC DNA]</scope>
    <source>
        <strain evidence="11 12">ALDC</strain>
    </source>
</reference>
<dbReference type="EMBL" id="CP040098">
    <property type="protein sequence ID" value="QCQ23415.1"/>
    <property type="molecule type" value="Genomic_DNA"/>
</dbReference>
<evidence type="ECO:0000256" key="2">
    <source>
        <dbReference type="ARBA" id="ARBA00022448"/>
    </source>
</evidence>
<evidence type="ECO:0000256" key="4">
    <source>
        <dbReference type="ARBA" id="ARBA00022519"/>
    </source>
</evidence>
<evidence type="ECO:0008006" key="13">
    <source>
        <dbReference type="Google" id="ProtNLM"/>
    </source>
</evidence>
<keyword evidence="5" id="KW-0028">Amino-acid biosynthesis</keyword>
<dbReference type="InterPro" id="IPR050480">
    <property type="entry name" value="CysZ-like"/>
</dbReference>
<evidence type="ECO:0000256" key="7">
    <source>
        <dbReference type="ARBA" id="ARBA00022989"/>
    </source>
</evidence>
<evidence type="ECO:0000256" key="1">
    <source>
        <dbReference type="ARBA" id="ARBA00004141"/>
    </source>
</evidence>
<comment type="subcellular location">
    <subcellularLocation>
        <location evidence="1">Membrane</location>
        <topology evidence="1">Multi-pass membrane protein</topology>
    </subcellularLocation>
</comment>
<keyword evidence="12" id="KW-1185">Reference proteome</keyword>
<gene>
    <name evidence="11" type="ORF">FDQ92_02855</name>
</gene>
<keyword evidence="4" id="KW-0997">Cell inner membrane</keyword>
<dbReference type="PANTHER" id="PTHR37468:SF1">
    <property type="entry name" value="SULFATE TRANSPORTER CYSZ"/>
    <property type="match status" value="1"/>
</dbReference>
<dbReference type="InterPro" id="IPR059112">
    <property type="entry name" value="CysZ/EI24"/>
</dbReference>
<dbReference type="Proteomes" id="UP000298602">
    <property type="component" value="Chromosome"/>
</dbReference>
<dbReference type="Pfam" id="PF07264">
    <property type="entry name" value="EI24"/>
    <property type="match status" value="1"/>
</dbReference>
<dbReference type="KEGG" id="dax:FDQ92_02855"/>
<dbReference type="PANTHER" id="PTHR37468">
    <property type="entry name" value="SULFATE TRANSPORTER CYSZ"/>
    <property type="match status" value="1"/>
</dbReference>
<keyword evidence="7 10" id="KW-1133">Transmembrane helix</keyword>
<evidence type="ECO:0000256" key="3">
    <source>
        <dbReference type="ARBA" id="ARBA00022475"/>
    </source>
</evidence>
<evidence type="ECO:0000256" key="8">
    <source>
        <dbReference type="ARBA" id="ARBA00023032"/>
    </source>
</evidence>
<sequence>MELLSGLYYNLKGLALALRVRRLLFLGMLRFLILLAVTLAAAGLVAAYHQEVLEILWARPEGGWLVWIWHLVSWFLALLLLLLSTVLSYLFSQVVFSVWLMDQMSRWTERMLTGEVGRAPGASWTRELLYLVGQEIPRAVVPVLVALGVLLLGWLTPLGPLVAVLSSAVTVVFLAWDNTDLVPARRLVPFRERFRFLVKNLAFHLGFGLPFLIPVANILFLSYAPVGATLFHVEREKRSPKAGAMERPTGKPVPAA</sequence>
<accession>A0A4P8L868</accession>
<evidence type="ECO:0000256" key="9">
    <source>
        <dbReference type="ARBA" id="ARBA00023136"/>
    </source>
</evidence>
<dbReference type="GO" id="GO:0000103">
    <property type="term" value="P:sulfate assimilation"/>
    <property type="evidence" value="ECO:0007669"/>
    <property type="project" value="TreeGrafter"/>
</dbReference>
<dbReference type="AlphaFoldDB" id="A0A4P8L868"/>
<evidence type="ECO:0000256" key="10">
    <source>
        <dbReference type="SAM" id="Phobius"/>
    </source>
</evidence>
<keyword evidence="8" id="KW-0764">Sulfate transport</keyword>
<dbReference type="GO" id="GO:0005886">
    <property type="term" value="C:plasma membrane"/>
    <property type="evidence" value="ECO:0007669"/>
    <property type="project" value="TreeGrafter"/>
</dbReference>
<feature type="transmembrane region" description="Helical" evidence="10">
    <location>
        <begin position="200"/>
        <end position="224"/>
    </location>
</feature>
<protein>
    <recommendedName>
        <fullName evidence="13">EI24 domain-containing protein</fullName>
    </recommendedName>
</protein>
<dbReference type="GO" id="GO:0019344">
    <property type="term" value="P:cysteine biosynthetic process"/>
    <property type="evidence" value="ECO:0007669"/>
    <property type="project" value="TreeGrafter"/>
</dbReference>
<evidence type="ECO:0000256" key="6">
    <source>
        <dbReference type="ARBA" id="ARBA00022692"/>
    </source>
</evidence>
<keyword evidence="2" id="KW-0813">Transport</keyword>
<evidence type="ECO:0000313" key="12">
    <source>
        <dbReference type="Proteomes" id="UP000298602"/>
    </source>
</evidence>
<dbReference type="OrthoDB" id="5416286at2"/>
<feature type="transmembrane region" description="Helical" evidence="10">
    <location>
        <begin position="161"/>
        <end position="179"/>
    </location>
</feature>
<organism evidence="11 12">
    <name type="scientific">Desulfoglaeba alkanexedens ALDC</name>
    <dbReference type="NCBI Taxonomy" id="980445"/>
    <lineage>
        <taxon>Bacteria</taxon>
        <taxon>Pseudomonadati</taxon>
        <taxon>Thermodesulfobacteriota</taxon>
        <taxon>Syntrophobacteria</taxon>
        <taxon>Syntrophobacterales</taxon>
        <taxon>Syntrophobacteraceae</taxon>
        <taxon>Desulfoglaeba</taxon>
    </lineage>
</organism>
<evidence type="ECO:0000256" key="5">
    <source>
        <dbReference type="ARBA" id="ARBA00022605"/>
    </source>
</evidence>
<keyword evidence="3" id="KW-1003">Cell membrane</keyword>
<evidence type="ECO:0000313" key="11">
    <source>
        <dbReference type="EMBL" id="QCQ23415.1"/>
    </source>
</evidence>
<keyword evidence="9 10" id="KW-0472">Membrane</keyword>